<evidence type="ECO:0000313" key="2">
    <source>
        <dbReference type="Proteomes" id="UP000289738"/>
    </source>
</evidence>
<protein>
    <submittedName>
        <fullName evidence="1">Uncharacterized protein</fullName>
    </submittedName>
</protein>
<dbReference type="Proteomes" id="UP000289738">
    <property type="component" value="Chromosome A09"/>
</dbReference>
<organism evidence="1 2">
    <name type="scientific">Arachis hypogaea</name>
    <name type="common">Peanut</name>
    <dbReference type="NCBI Taxonomy" id="3818"/>
    <lineage>
        <taxon>Eukaryota</taxon>
        <taxon>Viridiplantae</taxon>
        <taxon>Streptophyta</taxon>
        <taxon>Embryophyta</taxon>
        <taxon>Tracheophyta</taxon>
        <taxon>Spermatophyta</taxon>
        <taxon>Magnoliopsida</taxon>
        <taxon>eudicotyledons</taxon>
        <taxon>Gunneridae</taxon>
        <taxon>Pentapetalae</taxon>
        <taxon>rosids</taxon>
        <taxon>fabids</taxon>
        <taxon>Fabales</taxon>
        <taxon>Fabaceae</taxon>
        <taxon>Papilionoideae</taxon>
        <taxon>50 kb inversion clade</taxon>
        <taxon>dalbergioids sensu lato</taxon>
        <taxon>Dalbergieae</taxon>
        <taxon>Pterocarpus clade</taxon>
        <taxon>Arachis</taxon>
    </lineage>
</organism>
<name>A0A445BLK7_ARAHY</name>
<gene>
    <name evidence="1" type="ORF">Ahy_A09g045114</name>
</gene>
<evidence type="ECO:0000313" key="1">
    <source>
        <dbReference type="EMBL" id="RYR39558.1"/>
    </source>
</evidence>
<dbReference type="AlphaFoldDB" id="A0A445BLK7"/>
<comment type="caution">
    <text evidence="1">The sequence shown here is derived from an EMBL/GenBank/DDBJ whole genome shotgun (WGS) entry which is preliminary data.</text>
</comment>
<keyword evidence="2" id="KW-1185">Reference proteome</keyword>
<dbReference type="EMBL" id="SDMP01000009">
    <property type="protein sequence ID" value="RYR39558.1"/>
    <property type="molecule type" value="Genomic_DNA"/>
</dbReference>
<sequence>MLSATWHDDVTRHVAGSYSFLSIHRYTNGHAKDLCISPAVAAGVGFFFYNTKKLTKGISASDQETRSTRVLEEQTKAIKKPSVAPHFDGLHCFETFVMN</sequence>
<proteinExistence type="predicted"/>
<accession>A0A445BLK7</accession>
<reference evidence="1 2" key="1">
    <citation type="submission" date="2019-01" db="EMBL/GenBank/DDBJ databases">
        <title>Sequencing of cultivated peanut Arachis hypogaea provides insights into genome evolution and oil improvement.</title>
        <authorList>
            <person name="Chen X."/>
        </authorList>
    </citation>
    <scope>NUCLEOTIDE SEQUENCE [LARGE SCALE GENOMIC DNA]</scope>
    <source>
        <strain evidence="2">cv. Fuhuasheng</strain>
        <tissue evidence="1">Leaves</tissue>
    </source>
</reference>